<feature type="transmembrane region" description="Helical" evidence="1">
    <location>
        <begin position="12"/>
        <end position="31"/>
    </location>
</feature>
<sequence length="33" mass="3406">MSKHQKTAAVRTALQALTATMTCVAAAYAGLLL</sequence>
<keyword evidence="1" id="KW-1133">Transmembrane helix</keyword>
<name>A0A841GW64_9BACT</name>
<evidence type="ECO:0000256" key="1">
    <source>
        <dbReference type="SAM" id="Phobius"/>
    </source>
</evidence>
<evidence type="ECO:0000313" key="2">
    <source>
        <dbReference type="EMBL" id="MBB6069954.1"/>
    </source>
</evidence>
<dbReference type="AlphaFoldDB" id="A0A841GW64"/>
<gene>
    <name evidence="2" type="ORF">HNQ61_001571</name>
</gene>
<keyword evidence="3" id="KW-1185">Reference proteome</keyword>
<organism evidence="2 3">
    <name type="scientific">Longimicrobium terrae</name>
    <dbReference type="NCBI Taxonomy" id="1639882"/>
    <lineage>
        <taxon>Bacteria</taxon>
        <taxon>Pseudomonadati</taxon>
        <taxon>Gemmatimonadota</taxon>
        <taxon>Longimicrobiia</taxon>
        <taxon>Longimicrobiales</taxon>
        <taxon>Longimicrobiaceae</taxon>
        <taxon>Longimicrobium</taxon>
    </lineage>
</organism>
<proteinExistence type="predicted"/>
<comment type="caution">
    <text evidence="2">The sequence shown here is derived from an EMBL/GenBank/DDBJ whole genome shotgun (WGS) entry which is preliminary data.</text>
</comment>
<protein>
    <submittedName>
        <fullName evidence="2">Uncharacterized protein</fullName>
    </submittedName>
</protein>
<accession>A0A841GW64</accession>
<keyword evidence="1" id="KW-0472">Membrane</keyword>
<dbReference type="EMBL" id="JACHIA010000003">
    <property type="protein sequence ID" value="MBB6069954.1"/>
    <property type="molecule type" value="Genomic_DNA"/>
</dbReference>
<evidence type="ECO:0000313" key="3">
    <source>
        <dbReference type="Proteomes" id="UP000582837"/>
    </source>
</evidence>
<reference evidence="2 3" key="1">
    <citation type="submission" date="2020-08" db="EMBL/GenBank/DDBJ databases">
        <title>Genomic Encyclopedia of Type Strains, Phase IV (KMG-IV): sequencing the most valuable type-strain genomes for metagenomic binning, comparative biology and taxonomic classification.</title>
        <authorList>
            <person name="Goeker M."/>
        </authorList>
    </citation>
    <scope>NUCLEOTIDE SEQUENCE [LARGE SCALE GENOMIC DNA]</scope>
    <source>
        <strain evidence="2 3">DSM 29007</strain>
    </source>
</reference>
<dbReference type="Proteomes" id="UP000582837">
    <property type="component" value="Unassembled WGS sequence"/>
</dbReference>
<keyword evidence="1" id="KW-0812">Transmembrane</keyword>